<reference evidence="1 2" key="1">
    <citation type="journal article" date="2022" name="Nat. Genet.">
        <title>Improved pea reference genome and pan-genome highlight genomic features and evolutionary characteristics.</title>
        <authorList>
            <person name="Yang T."/>
            <person name="Liu R."/>
            <person name="Luo Y."/>
            <person name="Hu S."/>
            <person name="Wang D."/>
            <person name="Wang C."/>
            <person name="Pandey M.K."/>
            <person name="Ge S."/>
            <person name="Xu Q."/>
            <person name="Li N."/>
            <person name="Li G."/>
            <person name="Huang Y."/>
            <person name="Saxena R.K."/>
            <person name="Ji Y."/>
            <person name="Li M."/>
            <person name="Yan X."/>
            <person name="He Y."/>
            <person name="Liu Y."/>
            <person name="Wang X."/>
            <person name="Xiang C."/>
            <person name="Varshney R.K."/>
            <person name="Ding H."/>
            <person name="Gao S."/>
            <person name="Zong X."/>
        </authorList>
    </citation>
    <scope>NUCLEOTIDE SEQUENCE [LARGE SCALE GENOMIC DNA]</scope>
    <source>
        <strain evidence="1 2">cv. Zhongwan 6</strain>
    </source>
</reference>
<proteinExistence type="predicted"/>
<organism evidence="1 2">
    <name type="scientific">Pisum sativum</name>
    <name type="common">Garden pea</name>
    <name type="synonym">Lathyrus oleraceus</name>
    <dbReference type="NCBI Taxonomy" id="3888"/>
    <lineage>
        <taxon>Eukaryota</taxon>
        <taxon>Viridiplantae</taxon>
        <taxon>Streptophyta</taxon>
        <taxon>Embryophyta</taxon>
        <taxon>Tracheophyta</taxon>
        <taxon>Spermatophyta</taxon>
        <taxon>Magnoliopsida</taxon>
        <taxon>eudicotyledons</taxon>
        <taxon>Gunneridae</taxon>
        <taxon>Pentapetalae</taxon>
        <taxon>rosids</taxon>
        <taxon>fabids</taxon>
        <taxon>Fabales</taxon>
        <taxon>Fabaceae</taxon>
        <taxon>Papilionoideae</taxon>
        <taxon>50 kb inversion clade</taxon>
        <taxon>NPAAA clade</taxon>
        <taxon>Hologalegina</taxon>
        <taxon>IRL clade</taxon>
        <taxon>Fabeae</taxon>
        <taxon>Lathyrus</taxon>
    </lineage>
</organism>
<sequence length="141" mass="16562">MNFLPQTNDLMFKTLEHSFIIRFIAGTSVSDLNKHEILGKRLNFKPFADIISGRWNKDFLIDVIELVEKIEYTQMCAGSKKQQVNLILKDLGDLCCEIHELHAKEQRWWSYNYIITVCESEGGREVFIVCFEYIQYHQSGH</sequence>
<dbReference type="AlphaFoldDB" id="A0A9D4XA44"/>
<evidence type="ECO:0000313" key="1">
    <source>
        <dbReference type="EMBL" id="KAI5417221.1"/>
    </source>
</evidence>
<protein>
    <submittedName>
        <fullName evidence="1">Uncharacterized protein</fullName>
    </submittedName>
</protein>
<comment type="caution">
    <text evidence="1">The sequence shown here is derived from an EMBL/GenBank/DDBJ whole genome shotgun (WGS) entry which is preliminary data.</text>
</comment>
<keyword evidence="2" id="KW-1185">Reference proteome</keyword>
<dbReference type="EMBL" id="JAMSHJ010000004">
    <property type="protein sequence ID" value="KAI5417221.1"/>
    <property type="molecule type" value="Genomic_DNA"/>
</dbReference>
<evidence type="ECO:0000313" key="2">
    <source>
        <dbReference type="Proteomes" id="UP001058974"/>
    </source>
</evidence>
<accession>A0A9D4XA44</accession>
<name>A0A9D4XA44_PEA</name>
<gene>
    <name evidence="1" type="ORF">KIW84_042009</name>
</gene>
<dbReference type="Proteomes" id="UP001058974">
    <property type="component" value="Chromosome 4"/>
</dbReference>
<dbReference type="Gramene" id="Psat04G0200900-T1">
    <property type="protein sequence ID" value="KAI5417221.1"/>
    <property type="gene ID" value="KIW84_042009"/>
</dbReference>